<dbReference type="RefSeq" id="WP_146322055.1">
    <property type="nucleotide sequence ID" value="NZ_CP042305.1"/>
</dbReference>
<dbReference type="Gene3D" id="1.10.357.10">
    <property type="entry name" value="Tetracycline Repressor, domain 2"/>
    <property type="match status" value="1"/>
</dbReference>
<organism evidence="4 5">
    <name type="scientific">Humibacter ginsenosidimutans</name>
    <dbReference type="NCBI Taxonomy" id="2599293"/>
    <lineage>
        <taxon>Bacteria</taxon>
        <taxon>Bacillati</taxon>
        <taxon>Actinomycetota</taxon>
        <taxon>Actinomycetes</taxon>
        <taxon>Micrococcales</taxon>
        <taxon>Microbacteriaceae</taxon>
        <taxon>Humibacter</taxon>
    </lineage>
</organism>
<dbReference type="OrthoDB" id="3210235at2"/>
<dbReference type="Gene3D" id="1.10.10.60">
    <property type="entry name" value="Homeodomain-like"/>
    <property type="match status" value="1"/>
</dbReference>
<name>A0A5B8M783_9MICO</name>
<dbReference type="InterPro" id="IPR050109">
    <property type="entry name" value="HTH-type_TetR-like_transc_reg"/>
</dbReference>
<dbReference type="GO" id="GO:0003700">
    <property type="term" value="F:DNA-binding transcription factor activity"/>
    <property type="evidence" value="ECO:0007669"/>
    <property type="project" value="TreeGrafter"/>
</dbReference>
<sequence length="200" mass="21671">MSGRRKGPSTTREEILDAAREVFADRGVDGTTREIAQRAGVDPAMIAHYFGSKGGLFDAVTALRIDPADVIAPVLEARPEDAARRLVAQLITVWDAHASVISVMVRSATRNKVVAGQMRAFILERAVRPVVTRFSPDPDPEQIEVRAALVASQVAGLLLTRYVLRWEPLASADPDWVVDHIAPTVQAYLTGPLPSRPSAS</sequence>
<feature type="DNA-binding region" description="H-T-H motif" evidence="2">
    <location>
        <begin position="31"/>
        <end position="50"/>
    </location>
</feature>
<dbReference type="AlphaFoldDB" id="A0A5B8M783"/>
<evidence type="ECO:0000256" key="2">
    <source>
        <dbReference type="PROSITE-ProRule" id="PRU00335"/>
    </source>
</evidence>
<dbReference type="GO" id="GO:0000976">
    <property type="term" value="F:transcription cis-regulatory region binding"/>
    <property type="evidence" value="ECO:0007669"/>
    <property type="project" value="TreeGrafter"/>
</dbReference>
<evidence type="ECO:0000313" key="4">
    <source>
        <dbReference type="EMBL" id="QDZ16051.1"/>
    </source>
</evidence>
<dbReference type="InterPro" id="IPR036271">
    <property type="entry name" value="Tet_transcr_reg_TetR-rel_C_sf"/>
</dbReference>
<dbReference type="InterPro" id="IPR001647">
    <property type="entry name" value="HTH_TetR"/>
</dbReference>
<dbReference type="Pfam" id="PF17920">
    <property type="entry name" value="TetR_C_16"/>
    <property type="match status" value="1"/>
</dbReference>
<dbReference type="PANTHER" id="PTHR30055">
    <property type="entry name" value="HTH-TYPE TRANSCRIPTIONAL REGULATOR RUTR"/>
    <property type="match status" value="1"/>
</dbReference>
<proteinExistence type="predicted"/>
<dbReference type="SUPFAM" id="SSF48498">
    <property type="entry name" value="Tetracyclin repressor-like, C-terminal domain"/>
    <property type="match status" value="1"/>
</dbReference>
<dbReference type="PROSITE" id="PS50977">
    <property type="entry name" value="HTH_TETR_2"/>
    <property type="match status" value="1"/>
</dbReference>
<dbReference type="Pfam" id="PF00440">
    <property type="entry name" value="TetR_N"/>
    <property type="match status" value="1"/>
</dbReference>
<evidence type="ECO:0000256" key="1">
    <source>
        <dbReference type="ARBA" id="ARBA00023125"/>
    </source>
</evidence>
<evidence type="ECO:0000259" key="3">
    <source>
        <dbReference type="PROSITE" id="PS50977"/>
    </source>
</evidence>
<keyword evidence="5" id="KW-1185">Reference proteome</keyword>
<dbReference type="SUPFAM" id="SSF46689">
    <property type="entry name" value="Homeodomain-like"/>
    <property type="match status" value="1"/>
</dbReference>
<keyword evidence="1 2" id="KW-0238">DNA-binding</keyword>
<feature type="domain" description="HTH tetR-type" evidence="3">
    <location>
        <begin position="9"/>
        <end position="68"/>
    </location>
</feature>
<dbReference type="Proteomes" id="UP000320216">
    <property type="component" value="Chromosome"/>
</dbReference>
<reference evidence="4 5" key="1">
    <citation type="submission" date="2019-07" db="EMBL/GenBank/DDBJ databases">
        <title>Full genome sequence of Humibacter sp. WJ7-1.</title>
        <authorList>
            <person name="Im W.-T."/>
        </authorList>
    </citation>
    <scope>NUCLEOTIDE SEQUENCE [LARGE SCALE GENOMIC DNA]</scope>
    <source>
        <strain evidence="4 5">WJ7-1</strain>
    </source>
</reference>
<dbReference type="EMBL" id="CP042305">
    <property type="protein sequence ID" value="QDZ16051.1"/>
    <property type="molecule type" value="Genomic_DNA"/>
</dbReference>
<dbReference type="PANTHER" id="PTHR30055:SF235">
    <property type="entry name" value="TRANSCRIPTIONAL REGULATORY PROTEIN"/>
    <property type="match status" value="1"/>
</dbReference>
<dbReference type="InterPro" id="IPR041678">
    <property type="entry name" value="TetR_C_16"/>
</dbReference>
<dbReference type="InterPro" id="IPR009057">
    <property type="entry name" value="Homeodomain-like_sf"/>
</dbReference>
<dbReference type="KEGG" id="huw:FPZ11_15885"/>
<protein>
    <submittedName>
        <fullName evidence="4">TetR/AcrR family transcriptional regulator</fullName>
    </submittedName>
</protein>
<accession>A0A5B8M783</accession>
<gene>
    <name evidence="4" type="ORF">FPZ11_15885</name>
</gene>
<evidence type="ECO:0000313" key="5">
    <source>
        <dbReference type="Proteomes" id="UP000320216"/>
    </source>
</evidence>
<dbReference type="PRINTS" id="PR00455">
    <property type="entry name" value="HTHTETR"/>
</dbReference>